<reference evidence="2 3" key="2">
    <citation type="submission" date="2018-11" db="EMBL/GenBank/DDBJ databases">
        <authorList>
            <consortium name="Pathogen Informatics"/>
        </authorList>
    </citation>
    <scope>NUCLEOTIDE SEQUENCE [LARGE SCALE GENOMIC DNA]</scope>
    <source>
        <strain evidence="2">Dakar</strain>
        <strain evidence="3">Dakar, Senegal</strain>
    </source>
</reference>
<organism evidence="4">
    <name type="scientific">Schistosoma curassoni</name>
    <dbReference type="NCBI Taxonomy" id="6186"/>
    <lineage>
        <taxon>Eukaryota</taxon>
        <taxon>Metazoa</taxon>
        <taxon>Spiralia</taxon>
        <taxon>Lophotrochozoa</taxon>
        <taxon>Platyhelminthes</taxon>
        <taxon>Trematoda</taxon>
        <taxon>Digenea</taxon>
        <taxon>Strigeidida</taxon>
        <taxon>Schistosomatoidea</taxon>
        <taxon>Schistosomatidae</taxon>
        <taxon>Schistosoma</taxon>
    </lineage>
</organism>
<evidence type="ECO:0000313" key="3">
    <source>
        <dbReference type="Proteomes" id="UP000279833"/>
    </source>
</evidence>
<sequence length="109" mass="12525">MQNTSDPSARHYQQQSTVGENKPDPSGGRNYEKELGVDMIHIEENIQMRYKTSLYLESSRPKEKRKTEEHITPRNGDRHEKNEQQLNRTGKEDPGQGGLESAGQHPMLH</sequence>
<accession>A0A183JEL3</accession>
<dbReference type="Proteomes" id="UP000279833">
    <property type="component" value="Unassembled WGS sequence"/>
</dbReference>
<evidence type="ECO:0000313" key="2">
    <source>
        <dbReference type="EMBL" id="VDO65767.1"/>
    </source>
</evidence>
<reference evidence="4" key="1">
    <citation type="submission" date="2016-06" db="UniProtKB">
        <authorList>
            <consortium name="WormBaseParasite"/>
        </authorList>
    </citation>
    <scope>IDENTIFICATION</scope>
</reference>
<dbReference type="EMBL" id="UZAK01000874">
    <property type="protein sequence ID" value="VDO65767.1"/>
    <property type="molecule type" value="Genomic_DNA"/>
</dbReference>
<gene>
    <name evidence="2" type="ORF">SCUD_LOCUS1127</name>
</gene>
<dbReference type="AlphaFoldDB" id="A0A183JEL3"/>
<evidence type="ECO:0000313" key="4">
    <source>
        <dbReference type="WBParaSite" id="SCUD_0000112601-mRNA-1"/>
    </source>
</evidence>
<feature type="compositionally biased region" description="Basic and acidic residues" evidence="1">
    <location>
        <begin position="59"/>
        <end position="94"/>
    </location>
</feature>
<proteinExistence type="predicted"/>
<dbReference type="WBParaSite" id="SCUD_0000112601-mRNA-1">
    <property type="protein sequence ID" value="SCUD_0000112601-mRNA-1"/>
    <property type="gene ID" value="SCUD_0000112601"/>
</dbReference>
<keyword evidence="3" id="KW-1185">Reference proteome</keyword>
<feature type="region of interest" description="Disordered" evidence="1">
    <location>
        <begin position="51"/>
        <end position="109"/>
    </location>
</feature>
<feature type="compositionally biased region" description="Polar residues" evidence="1">
    <location>
        <begin position="1"/>
        <end position="19"/>
    </location>
</feature>
<protein>
    <submittedName>
        <fullName evidence="2 4">Uncharacterized protein</fullName>
    </submittedName>
</protein>
<feature type="region of interest" description="Disordered" evidence="1">
    <location>
        <begin position="1"/>
        <end position="35"/>
    </location>
</feature>
<name>A0A183JEL3_9TREM</name>
<evidence type="ECO:0000256" key="1">
    <source>
        <dbReference type="SAM" id="MobiDB-lite"/>
    </source>
</evidence>